<evidence type="ECO:0000313" key="5">
    <source>
        <dbReference type="EMBL" id="TID26498.1"/>
    </source>
</evidence>
<evidence type="ECO:0000256" key="1">
    <source>
        <dbReference type="ARBA" id="ARBA00022574"/>
    </source>
</evidence>
<dbReference type="PROSITE" id="PS50082">
    <property type="entry name" value="WD_REPEATS_2"/>
    <property type="match status" value="2"/>
</dbReference>
<dbReference type="EMBL" id="SNSC02000002">
    <property type="protein sequence ID" value="TID26498.1"/>
    <property type="molecule type" value="Genomic_DNA"/>
</dbReference>
<dbReference type="SMART" id="SM00320">
    <property type="entry name" value="WD40"/>
    <property type="match status" value="6"/>
</dbReference>
<dbReference type="InterPro" id="IPR015943">
    <property type="entry name" value="WD40/YVTN_repeat-like_dom_sf"/>
</dbReference>
<accession>A0A4Z1PAT7</accession>
<dbReference type="GO" id="GO:0005737">
    <property type="term" value="C:cytoplasm"/>
    <property type="evidence" value="ECO:0007669"/>
    <property type="project" value="TreeGrafter"/>
</dbReference>
<sequence length="612" mass="68752">MSSRPIKRLRTESRTTESHVARSALLQRLLVRETGSDDRFAKIRGIYADYSFVKGLDIVNELSGHRGCVNALDWSPSGELLASGSDDHHVRLYEYLPKTSTDQFKLRANISTGHRANIFSVKFMPHTNERTIITASADCEARVIDVEGNVSSGKFHRLRTHEGPVKRIITEDSPFYFLTCSEDGTVRQWDTRVDPREVDEDWPHPLISYARYNIELRTMSCSPRQPHYIALGGDHLHCFLHDRRMSGRDKLRERGGLFHFGKTTKTTTVEEATRCVRKFAPNGKQRMSKFDSGGLITYGHGITACRISDANPNELLVSWSDDKIYSFDMLRDDQNSSVRQAGPTGESRTNREASVAGSELDGTTEKVTSSGNLRGRNSHRPGPGESIPNLHADNTPNSDSSDEEETPPWLVNMSARKNVQCSSHSRSYSGHINIQTIKDVNYFGLQDEYVVSGSDCGHVFIWDRKSSKLVTILHADEDIVNVVEPHPYEPMIAVSGIDSTVKIFSADSKERKRAVLDEGIHAPHRHRTEATLMDGLIIASIAIAEEPPEMHFADALGGHKGLPSRRRVIDIDDPPRQFFPNAPEEENTSEEDEIEEEADEERGLEDFDDNEI</sequence>
<evidence type="ECO:0000256" key="2">
    <source>
        <dbReference type="ARBA" id="ARBA00022737"/>
    </source>
</evidence>
<gene>
    <name evidence="5" type="ORF">E6O75_ATG00991</name>
</gene>
<reference evidence="5 6" key="1">
    <citation type="submission" date="2019-04" db="EMBL/GenBank/DDBJ databases">
        <title>High contiguity whole genome sequence and gene annotation resource for two Venturia nashicola isolates.</title>
        <authorList>
            <person name="Prokchorchik M."/>
            <person name="Won K."/>
            <person name="Lee Y."/>
            <person name="Choi E.D."/>
            <person name="Segonzac C."/>
            <person name="Sohn K.H."/>
        </authorList>
    </citation>
    <scope>NUCLEOTIDE SEQUENCE [LARGE SCALE GENOMIC DNA]</scope>
    <source>
        <strain evidence="5 6">PRI2</strain>
    </source>
</reference>
<dbReference type="PANTHER" id="PTHR15574">
    <property type="entry name" value="WD REPEAT DOMAIN-CONTAINING FAMILY"/>
    <property type="match status" value="1"/>
</dbReference>
<dbReference type="GO" id="GO:0080008">
    <property type="term" value="C:Cul4-RING E3 ubiquitin ligase complex"/>
    <property type="evidence" value="ECO:0007669"/>
    <property type="project" value="TreeGrafter"/>
</dbReference>
<evidence type="ECO:0000256" key="3">
    <source>
        <dbReference type="PROSITE-ProRule" id="PRU00221"/>
    </source>
</evidence>
<feature type="region of interest" description="Disordered" evidence="4">
    <location>
        <begin position="571"/>
        <end position="612"/>
    </location>
</feature>
<keyword evidence="2" id="KW-0677">Repeat</keyword>
<dbReference type="PROSITE" id="PS50294">
    <property type="entry name" value="WD_REPEATS_REGION"/>
    <property type="match status" value="2"/>
</dbReference>
<feature type="region of interest" description="Disordered" evidence="4">
    <location>
        <begin position="335"/>
        <end position="407"/>
    </location>
</feature>
<dbReference type="InterPro" id="IPR001680">
    <property type="entry name" value="WD40_rpt"/>
</dbReference>
<comment type="caution">
    <text evidence="5">The sequence shown here is derived from an EMBL/GenBank/DDBJ whole genome shotgun (WGS) entry which is preliminary data.</text>
</comment>
<dbReference type="InterPro" id="IPR036322">
    <property type="entry name" value="WD40_repeat_dom_sf"/>
</dbReference>
<organism evidence="5 6">
    <name type="scientific">Venturia nashicola</name>
    <dbReference type="NCBI Taxonomy" id="86259"/>
    <lineage>
        <taxon>Eukaryota</taxon>
        <taxon>Fungi</taxon>
        <taxon>Dikarya</taxon>
        <taxon>Ascomycota</taxon>
        <taxon>Pezizomycotina</taxon>
        <taxon>Dothideomycetes</taxon>
        <taxon>Pleosporomycetidae</taxon>
        <taxon>Venturiales</taxon>
        <taxon>Venturiaceae</taxon>
        <taxon>Venturia</taxon>
    </lineage>
</organism>
<dbReference type="InterPro" id="IPR045151">
    <property type="entry name" value="DCAF8"/>
</dbReference>
<proteinExistence type="predicted"/>
<name>A0A4Z1PAT7_9PEZI</name>
<protein>
    <submittedName>
        <fullName evidence="5">WD40 repeat-like protein</fullName>
    </submittedName>
</protein>
<evidence type="ECO:0000256" key="4">
    <source>
        <dbReference type="SAM" id="MobiDB-lite"/>
    </source>
</evidence>
<keyword evidence="6" id="KW-1185">Reference proteome</keyword>
<dbReference type="PANTHER" id="PTHR15574:SF40">
    <property type="entry name" value="WD AND TETRATRICOPEPTIDE REPEATS PROTEIN 1"/>
    <property type="match status" value="1"/>
</dbReference>
<dbReference type="Gene3D" id="2.130.10.10">
    <property type="entry name" value="YVTN repeat-like/Quinoprotein amine dehydrogenase"/>
    <property type="match status" value="3"/>
</dbReference>
<feature type="repeat" description="WD" evidence="3">
    <location>
        <begin position="62"/>
        <end position="94"/>
    </location>
</feature>
<dbReference type="Pfam" id="PF00400">
    <property type="entry name" value="WD40"/>
    <property type="match status" value="4"/>
</dbReference>
<feature type="compositionally biased region" description="Acidic residues" evidence="4">
    <location>
        <begin position="583"/>
        <end position="612"/>
    </location>
</feature>
<dbReference type="GO" id="GO:0045717">
    <property type="term" value="P:negative regulation of fatty acid biosynthetic process"/>
    <property type="evidence" value="ECO:0007669"/>
    <property type="project" value="TreeGrafter"/>
</dbReference>
<feature type="repeat" description="WD" evidence="3">
    <location>
        <begin position="158"/>
        <end position="192"/>
    </location>
</feature>
<keyword evidence="1 3" id="KW-0853">WD repeat</keyword>
<dbReference type="SUPFAM" id="SSF50978">
    <property type="entry name" value="WD40 repeat-like"/>
    <property type="match status" value="1"/>
</dbReference>
<dbReference type="Proteomes" id="UP000298493">
    <property type="component" value="Unassembled WGS sequence"/>
</dbReference>
<dbReference type="AlphaFoldDB" id="A0A4Z1PAT7"/>
<evidence type="ECO:0000313" key="6">
    <source>
        <dbReference type="Proteomes" id="UP000298493"/>
    </source>
</evidence>
<dbReference type="STRING" id="86259.A0A4Z1PAT7"/>